<dbReference type="FunFam" id="3.40.1670.10:FF:000001">
    <property type="entry name" value="3-octaprenyl-4-hydroxybenzoate carboxy-lyase"/>
    <property type="match status" value="1"/>
</dbReference>
<dbReference type="HAMAP" id="MF_01636">
    <property type="entry name" value="UbiD"/>
    <property type="match status" value="1"/>
</dbReference>
<evidence type="ECO:0000256" key="5">
    <source>
        <dbReference type="ARBA" id="ARBA00022723"/>
    </source>
</evidence>
<accession>A0A3B1B9X9</accession>
<keyword evidence="1" id="KW-1003">Cell membrane</keyword>
<evidence type="ECO:0000256" key="1">
    <source>
        <dbReference type="ARBA" id="ARBA00022475"/>
    </source>
</evidence>
<sequence length="492" mass="55651">MKYKDLRDFIRLLEKRGQLKRISQTIDPFLEMTEICDRTLRAGGPALLFENPRGSKMPVLANLFGTPERVALGMGEESVDALREVGRLLAYLKEPEPPKGMKDAWQKLPIFKQVLNMSPNVVKKASCQEVLFEGDDVDLERLPIQTCWPGDAGPLITWALVVTRGPHKDRQNLGIYRQQVIGRNKVIMRWLAHRGGALDFRDWQKQHPGEPFPVAVALGADPATILAAVTPVPDSLSEYAFAGLLRGAKTDLVKCLGSDLQVPASSEIILEGFIYPDDVADEGPFGDHTGYYNEVDRFPVFTIERITQRKNPIYHSTYTGRPPDEPAILGLALNEVFVPILQKQFPEIVDFYLPPEGCSYRMAVVSMKKQYPGHAKRVMLGVWSFLRQFMYTKFVIVTDDDINVRDWNDVIWAMTTRMDPVRDTTMIENTPIDYLDFASPVSGLGSKMGFDATNKWPGETTREWGKPIEMDEKIKSRVDDLWDELGIFPDKS</sequence>
<evidence type="ECO:0000259" key="12">
    <source>
        <dbReference type="Pfam" id="PF20696"/>
    </source>
</evidence>
<reference evidence="13" key="1">
    <citation type="submission" date="2018-06" db="EMBL/GenBank/DDBJ databases">
        <authorList>
            <person name="Zhirakovskaya E."/>
        </authorList>
    </citation>
    <scope>NUCLEOTIDE SEQUENCE</scope>
</reference>
<evidence type="ECO:0000256" key="7">
    <source>
        <dbReference type="ARBA" id="ARBA00023136"/>
    </source>
</evidence>
<dbReference type="InterPro" id="IPR049381">
    <property type="entry name" value="UbiD-like_C"/>
</dbReference>
<dbReference type="GO" id="GO:0046872">
    <property type="term" value="F:metal ion binding"/>
    <property type="evidence" value="ECO:0007669"/>
    <property type="project" value="UniProtKB-KW"/>
</dbReference>
<feature type="domain" description="3-octaprenyl-4-hydroxybenzoate carboxy-lyase-like N-terminal" evidence="11">
    <location>
        <begin position="10"/>
        <end position="88"/>
    </location>
</feature>
<keyword evidence="8" id="KW-0464">Manganese</keyword>
<dbReference type="Pfam" id="PF20696">
    <property type="entry name" value="UbiD_C"/>
    <property type="match status" value="1"/>
</dbReference>
<dbReference type="PANTHER" id="PTHR30108:SF17">
    <property type="entry name" value="FERULIC ACID DECARBOXYLASE 1"/>
    <property type="match status" value="1"/>
</dbReference>
<dbReference type="InterPro" id="IPR049383">
    <property type="entry name" value="UbiD-like_N"/>
</dbReference>
<evidence type="ECO:0000256" key="2">
    <source>
        <dbReference type="ARBA" id="ARBA00022630"/>
    </source>
</evidence>
<dbReference type="GO" id="GO:0008694">
    <property type="term" value="F:4-hydroxy-3-polyprenylbenzoate decarboxylase activity"/>
    <property type="evidence" value="ECO:0007669"/>
    <property type="project" value="UniProtKB-EC"/>
</dbReference>
<dbReference type="InterPro" id="IPR023677">
    <property type="entry name" value="UbiD_bacteria"/>
</dbReference>
<keyword evidence="7" id="KW-0472">Membrane</keyword>
<dbReference type="FunFam" id="1.20.5.570:FF:000001">
    <property type="entry name" value="3-octaprenyl-4-hydroxybenzoate carboxy-lyase"/>
    <property type="match status" value="1"/>
</dbReference>
<dbReference type="EMBL" id="UOFY01000027">
    <property type="protein sequence ID" value="VAX08228.1"/>
    <property type="molecule type" value="Genomic_DNA"/>
</dbReference>
<keyword evidence="2" id="KW-0285">Flavoprotein</keyword>
<name>A0A3B1B9X9_9ZZZZ</name>
<dbReference type="NCBIfam" id="TIGR00148">
    <property type="entry name" value="UbiD family decarboxylase"/>
    <property type="match status" value="1"/>
</dbReference>
<organism evidence="13">
    <name type="scientific">hydrothermal vent metagenome</name>
    <dbReference type="NCBI Taxonomy" id="652676"/>
    <lineage>
        <taxon>unclassified sequences</taxon>
        <taxon>metagenomes</taxon>
        <taxon>ecological metagenomes</taxon>
    </lineage>
</organism>
<dbReference type="PANTHER" id="PTHR30108">
    <property type="entry name" value="3-OCTAPRENYL-4-HYDROXYBENZOATE CARBOXY-LYASE-RELATED"/>
    <property type="match status" value="1"/>
</dbReference>
<dbReference type="SUPFAM" id="SSF143968">
    <property type="entry name" value="UbiD C-terminal domain-like"/>
    <property type="match status" value="1"/>
</dbReference>
<dbReference type="Gene3D" id="3.40.1670.10">
    <property type="entry name" value="UbiD C-terminal domain-like"/>
    <property type="match status" value="1"/>
</dbReference>
<keyword evidence="5" id="KW-0479">Metal-binding</keyword>
<dbReference type="InterPro" id="IPR002830">
    <property type="entry name" value="UbiD"/>
</dbReference>
<evidence type="ECO:0000256" key="3">
    <source>
        <dbReference type="ARBA" id="ARBA00022643"/>
    </source>
</evidence>
<dbReference type="NCBIfam" id="NF008175">
    <property type="entry name" value="PRK10922.1"/>
    <property type="match status" value="1"/>
</dbReference>
<dbReference type="InterPro" id="IPR048304">
    <property type="entry name" value="UbiD_Rift_dom"/>
</dbReference>
<evidence type="ECO:0000256" key="9">
    <source>
        <dbReference type="ARBA" id="ARBA00023239"/>
    </source>
</evidence>
<dbReference type="SUPFAM" id="SSF50475">
    <property type="entry name" value="FMN-binding split barrel"/>
    <property type="match status" value="1"/>
</dbReference>
<dbReference type="AlphaFoldDB" id="A0A3B1B9X9"/>
<feature type="domain" description="3-octaprenyl-4-hydroxybenzoate carboxy-lyase-like C-terminal" evidence="12">
    <location>
        <begin position="328"/>
        <end position="452"/>
    </location>
</feature>
<dbReference type="Pfam" id="PF20695">
    <property type="entry name" value="UbiD_N"/>
    <property type="match status" value="1"/>
</dbReference>
<dbReference type="Pfam" id="PF01977">
    <property type="entry name" value="UbiD"/>
    <property type="match status" value="1"/>
</dbReference>
<evidence type="ECO:0000313" key="13">
    <source>
        <dbReference type="EMBL" id="VAX08228.1"/>
    </source>
</evidence>
<evidence type="ECO:0000256" key="6">
    <source>
        <dbReference type="ARBA" id="ARBA00022793"/>
    </source>
</evidence>
<keyword evidence="4" id="KW-0831">Ubiquinone biosynthesis</keyword>
<keyword evidence="3" id="KW-0288">FMN</keyword>
<dbReference type="GO" id="GO:0005886">
    <property type="term" value="C:plasma membrane"/>
    <property type="evidence" value="ECO:0007669"/>
    <property type="project" value="InterPro"/>
</dbReference>
<dbReference type="EC" id="4.1.1.98" evidence="13"/>
<evidence type="ECO:0000256" key="8">
    <source>
        <dbReference type="ARBA" id="ARBA00023211"/>
    </source>
</evidence>
<evidence type="ECO:0000259" key="11">
    <source>
        <dbReference type="Pfam" id="PF20695"/>
    </source>
</evidence>
<dbReference type="GO" id="GO:0006744">
    <property type="term" value="P:ubiquinone biosynthetic process"/>
    <property type="evidence" value="ECO:0007669"/>
    <property type="project" value="UniProtKB-KW"/>
</dbReference>
<evidence type="ECO:0000256" key="4">
    <source>
        <dbReference type="ARBA" id="ARBA00022688"/>
    </source>
</evidence>
<feature type="domain" description="3-octaprenyl-4-hydroxybenzoate carboxy-lyase-like Rift-related" evidence="10">
    <location>
        <begin position="122"/>
        <end position="322"/>
    </location>
</feature>
<protein>
    <submittedName>
        <fullName evidence="13">3-polyprenyl-4-hydroxybenzoate carboxy-lyase</fullName>
        <ecNumber evidence="13">4.1.1.98</ecNumber>
    </submittedName>
</protein>
<gene>
    <name evidence="13" type="ORF">MNBD_GAMMA25-485</name>
</gene>
<proteinExistence type="inferred from homology"/>
<keyword evidence="6" id="KW-0210">Decarboxylase</keyword>
<evidence type="ECO:0000259" key="10">
    <source>
        <dbReference type="Pfam" id="PF01977"/>
    </source>
</evidence>
<dbReference type="GO" id="GO:0005829">
    <property type="term" value="C:cytosol"/>
    <property type="evidence" value="ECO:0007669"/>
    <property type="project" value="TreeGrafter"/>
</dbReference>
<dbReference type="Gene3D" id="1.20.5.570">
    <property type="entry name" value="Single helix bin"/>
    <property type="match status" value="1"/>
</dbReference>
<keyword evidence="9 13" id="KW-0456">Lyase</keyword>